<dbReference type="RefSeq" id="WP_343955533.1">
    <property type="nucleotide sequence ID" value="NZ_BAAAMN010000003.1"/>
</dbReference>
<evidence type="ECO:0000259" key="6">
    <source>
        <dbReference type="Pfam" id="PF06271"/>
    </source>
</evidence>
<comment type="subcellular location">
    <subcellularLocation>
        <location evidence="1">Membrane</location>
        <topology evidence="1">Multi-pass membrane protein</topology>
    </subcellularLocation>
</comment>
<keyword evidence="2 5" id="KW-0812">Transmembrane</keyword>
<feature type="transmembrane region" description="Helical" evidence="5">
    <location>
        <begin position="58"/>
        <end position="78"/>
    </location>
</feature>
<gene>
    <name evidence="7" type="ORF">GCM10009720_00780</name>
</gene>
<dbReference type="EMBL" id="BAAAMN010000003">
    <property type="protein sequence ID" value="GAA2024885.1"/>
    <property type="molecule type" value="Genomic_DNA"/>
</dbReference>
<sequence length="264" mass="29221">MQEHTITGEAVVLNIRAANFMPRLGAALMDAFIYLLVWGFAMIGLAQFTQFFSVDVAAAQALSILAIVTLMFAIPFMVEGLSKGRSVGKLAFGLRVVRDDAGTIRWRHAFTRCLTGVFELWMMFGSVAIISSLFNKQSKRLGDMMAGTYVIVARAPHLPPTMPDVPPNMQAWAQVADVGRIPPGLATRVNTLIRNSATMDPNALANVSGQVYNQLLEYVTPGPPPGVDPMTFMVGVMAERRNRDYNVLARRRERRQRDAKHLVR</sequence>
<keyword evidence="3 5" id="KW-1133">Transmembrane helix</keyword>
<dbReference type="PANTHER" id="PTHR38480">
    <property type="entry name" value="SLR0254 PROTEIN"/>
    <property type="match status" value="1"/>
</dbReference>
<feature type="domain" description="RDD" evidence="6">
    <location>
        <begin position="18"/>
        <end position="147"/>
    </location>
</feature>
<reference evidence="7 8" key="1">
    <citation type="journal article" date="2019" name="Int. J. Syst. Evol. Microbiol.">
        <title>The Global Catalogue of Microorganisms (GCM) 10K type strain sequencing project: providing services to taxonomists for standard genome sequencing and annotation.</title>
        <authorList>
            <consortium name="The Broad Institute Genomics Platform"/>
            <consortium name="The Broad Institute Genome Sequencing Center for Infectious Disease"/>
            <person name="Wu L."/>
            <person name="Ma J."/>
        </authorList>
    </citation>
    <scope>NUCLEOTIDE SEQUENCE [LARGE SCALE GENOMIC DNA]</scope>
    <source>
        <strain evidence="7 8">JCM 13595</strain>
    </source>
</reference>
<evidence type="ECO:0000313" key="8">
    <source>
        <dbReference type="Proteomes" id="UP001501461"/>
    </source>
</evidence>
<keyword evidence="4 5" id="KW-0472">Membrane</keyword>
<dbReference type="Proteomes" id="UP001501461">
    <property type="component" value="Unassembled WGS sequence"/>
</dbReference>
<evidence type="ECO:0000256" key="4">
    <source>
        <dbReference type="ARBA" id="ARBA00023136"/>
    </source>
</evidence>
<name>A0ABN2TYK2_9MICC</name>
<evidence type="ECO:0000256" key="5">
    <source>
        <dbReference type="SAM" id="Phobius"/>
    </source>
</evidence>
<dbReference type="PANTHER" id="PTHR38480:SF1">
    <property type="entry name" value="SLR0254 PROTEIN"/>
    <property type="match status" value="1"/>
</dbReference>
<keyword evidence="8" id="KW-1185">Reference proteome</keyword>
<evidence type="ECO:0000256" key="1">
    <source>
        <dbReference type="ARBA" id="ARBA00004141"/>
    </source>
</evidence>
<dbReference type="InterPro" id="IPR010432">
    <property type="entry name" value="RDD"/>
</dbReference>
<evidence type="ECO:0000256" key="3">
    <source>
        <dbReference type="ARBA" id="ARBA00022989"/>
    </source>
</evidence>
<dbReference type="Pfam" id="PF06271">
    <property type="entry name" value="RDD"/>
    <property type="match status" value="1"/>
</dbReference>
<accession>A0ABN2TYK2</accession>
<feature type="transmembrane region" description="Helical" evidence="5">
    <location>
        <begin position="31"/>
        <end position="52"/>
    </location>
</feature>
<evidence type="ECO:0000256" key="2">
    <source>
        <dbReference type="ARBA" id="ARBA00022692"/>
    </source>
</evidence>
<comment type="caution">
    <text evidence="7">The sequence shown here is derived from an EMBL/GenBank/DDBJ whole genome shotgun (WGS) entry which is preliminary data.</text>
</comment>
<feature type="transmembrane region" description="Helical" evidence="5">
    <location>
        <begin position="113"/>
        <end position="134"/>
    </location>
</feature>
<evidence type="ECO:0000313" key="7">
    <source>
        <dbReference type="EMBL" id="GAA2024885.1"/>
    </source>
</evidence>
<proteinExistence type="predicted"/>
<protein>
    <submittedName>
        <fullName evidence="7">RDD family protein</fullName>
    </submittedName>
</protein>
<organism evidence="7 8">
    <name type="scientific">Yaniella flava</name>
    <dbReference type="NCBI Taxonomy" id="287930"/>
    <lineage>
        <taxon>Bacteria</taxon>
        <taxon>Bacillati</taxon>
        <taxon>Actinomycetota</taxon>
        <taxon>Actinomycetes</taxon>
        <taxon>Micrococcales</taxon>
        <taxon>Micrococcaceae</taxon>
        <taxon>Yaniella</taxon>
    </lineage>
</organism>